<evidence type="ECO:0000256" key="1">
    <source>
        <dbReference type="ARBA" id="ARBA00008779"/>
    </source>
</evidence>
<keyword evidence="4" id="KW-0106">Calcium</keyword>
<dbReference type="InterPro" id="IPR000917">
    <property type="entry name" value="Sulfatase_N"/>
</dbReference>
<evidence type="ECO:0000256" key="3">
    <source>
        <dbReference type="ARBA" id="ARBA00022801"/>
    </source>
</evidence>
<dbReference type="Gene3D" id="3.40.720.10">
    <property type="entry name" value="Alkaline Phosphatase, subunit A"/>
    <property type="match status" value="1"/>
</dbReference>
<comment type="caution">
    <text evidence="6">The sequence shown here is derived from an EMBL/GenBank/DDBJ whole genome shotgun (WGS) entry which is preliminary data.</text>
</comment>
<evidence type="ECO:0000313" key="7">
    <source>
        <dbReference type="Proteomes" id="UP001500200"/>
    </source>
</evidence>
<keyword evidence="2" id="KW-0479">Metal-binding</keyword>
<evidence type="ECO:0000256" key="4">
    <source>
        <dbReference type="ARBA" id="ARBA00022837"/>
    </source>
</evidence>
<sequence>MTRPSHARPNVVIVICDDLGYGDLSCNGGTVIATPRLDELAANGVRATAMYSGGPTCSPARAALLTGRVAARTGVGRVLFPDEDTGLHKDEMTIASYLSGAGYATGAFGKWHVGQMPARGPLRFGFDHYFGLPFSNDTPPYFLYRNEEVLEDGPDMSSLTRRYIEEAIEFIDNVPEGQPFFTYVAFNTPHYPLEPDPEFEGRSAGGPYGDTVESIDHHVGVLRDALEERGILEDTIFVFTADHGPWFEGSTGGMRGRKFETWEGGTRVPFLASWPRQLPRSGVVNSPLASVDLLPTICHYLGLDPDGKPVDGQIIADTLEGREAPEHDPIWYFDGYELNAVRKGKWKLHRRRQTWAAERFATMSLPQLFDVEADAGESYDLSRRHPDVVAELSRLMDQQEGTIHRSDDDGRLWWLEGNVDAR</sequence>
<accession>A0ABP8V9D9</accession>
<dbReference type="Pfam" id="PF14707">
    <property type="entry name" value="Sulfatase_C"/>
    <property type="match status" value="1"/>
</dbReference>
<dbReference type="Pfam" id="PF00884">
    <property type="entry name" value="Sulfatase"/>
    <property type="match status" value="1"/>
</dbReference>
<dbReference type="SUPFAM" id="SSF53649">
    <property type="entry name" value="Alkaline phosphatase-like"/>
    <property type="match status" value="1"/>
</dbReference>
<dbReference type="Gene3D" id="3.30.1120.10">
    <property type="match status" value="1"/>
</dbReference>
<organism evidence="6 7">
    <name type="scientific">Arthrobacter gyeryongensis</name>
    <dbReference type="NCBI Taxonomy" id="1650592"/>
    <lineage>
        <taxon>Bacteria</taxon>
        <taxon>Bacillati</taxon>
        <taxon>Actinomycetota</taxon>
        <taxon>Actinomycetes</taxon>
        <taxon>Micrococcales</taxon>
        <taxon>Micrococcaceae</taxon>
        <taxon>Arthrobacter</taxon>
    </lineage>
</organism>
<dbReference type="InterPro" id="IPR024607">
    <property type="entry name" value="Sulfatase_CS"/>
</dbReference>
<feature type="domain" description="Sulfatase N-terminal" evidence="5">
    <location>
        <begin position="9"/>
        <end position="302"/>
    </location>
</feature>
<dbReference type="Proteomes" id="UP001500200">
    <property type="component" value="Unassembled WGS sequence"/>
</dbReference>
<name>A0ABP8V9D9_9MICC</name>
<dbReference type="InterPro" id="IPR050738">
    <property type="entry name" value="Sulfatase"/>
</dbReference>
<evidence type="ECO:0000313" key="6">
    <source>
        <dbReference type="EMBL" id="GAA4655765.1"/>
    </source>
</evidence>
<dbReference type="PANTHER" id="PTHR42693">
    <property type="entry name" value="ARYLSULFATASE FAMILY MEMBER"/>
    <property type="match status" value="1"/>
</dbReference>
<evidence type="ECO:0000256" key="2">
    <source>
        <dbReference type="ARBA" id="ARBA00022723"/>
    </source>
</evidence>
<dbReference type="EMBL" id="BAABKK010000052">
    <property type="protein sequence ID" value="GAA4655765.1"/>
    <property type="molecule type" value="Genomic_DNA"/>
</dbReference>
<dbReference type="RefSeq" id="WP_345453917.1">
    <property type="nucleotide sequence ID" value="NZ_BAABKK010000052.1"/>
</dbReference>
<keyword evidence="7" id="KW-1185">Reference proteome</keyword>
<gene>
    <name evidence="6" type="ORF">GCM10023346_48850</name>
</gene>
<keyword evidence="3" id="KW-0378">Hydrolase</keyword>
<comment type="similarity">
    <text evidence="1">Belongs to the sulfatase family.</text>
</comment>
<protein>
    <submittedName>
        <fullName evidence="6">Sulfatase</fullName>
    </submittedName>
</protein>
<proteinExistence type="inferred from homology"/>
<reference evidence="7" key="1">
    <citation type="journal article" date="2019" name="Int. J. Syst. Evol. Microbiol.">
        <title>The Global Catalogue of Microorganisms (GCM) 10K type strain sequencing project: providing services to taxonomists for standard genome sequencing and annotation.</title>
        <authorList>
            <consortium name="The Broad Institute Genomics Platform"/>
            <consortium name="The Broad Institute Genome Sequencing Center for Infectious Disease"/>
            <person name="Wu L."/>
            <person name="Ma J."/>
        </authorList>
    </citation>
    <scope>NUCLEOTIDE SEQUENCE [LARGE SCALE GENOMIC DNA]</scope>
    <source>
        <strain evidence="7">JCM 18514</strain>
    </source>
</reference>
<dbReference type="PROSITE" id="PS00523">
    <property type="entry name" value="SULFATASE_1"/>
    <property type="match status" value="1"/>
</dbReference>
<dbReference type="PANTHER" id="PTHR42693:SF33">
    <property type="entry name" value="ARYLSULFATASE"/>
    <property type="match status" value="1"/>
</dbReference>
<evidence type="ECO:0000259" key="5">
    <source>
        <dbReference type="Pfam" id="PF00884"/>
    </source>
</evidence>
<dbReference type="InterPro" id="IPR017850">
    <property type="entry name" value="Alkaline_phosphatase_core_sf"/>
</dbReference>